<keyword evidence="1" id="KW-0732">Signal</keyword>
<sequence length="461" mass="50488">MFTNRFRSSLLTGLIGMLIVTAPAQAQKVNCSNEFRSGKLYFDQAKGAQDDTQREALYAKSLGKFEVAVEHCPDKWEYRARYALILCEMAKVSLSKIPLSTSEEVVGHEKAALDFYKKAGSEFDAALETKDGTKKKAIKFVKNNRGHYWVHNYNEGLELLEEEDAAGAAVRFEIARFLDNKDVRSVNQGAVALIQAGQRDKALQWVEEGLAIDPEDEGLIDKKTKIFRDMAISNANEASEEESQEKLMKAVGLYDSLIEDDPKDPNLLFERGLSKLTGASFVGKADEAKGQVLYAEAAEDFLASAELVDPAGSNAEFHHNCLFNAVQAYNGAGENDKMMNVLEKYTCANPMDAAAWQFKAGALIDGDDQTGAVAALMISKSLRGTELPVDSAVATAEGEAKASVSNLGKPDKIFSYQEASSGNQIQTWFWTEKNIARCFILGDQQGEMIWCGEAAAASSQD</sequence>
<protein>
    <recommendedName>
        <fullName evidence="4">Tetratricopeptide repeat protein</fullName>
    </recommendedName>
</protein>
<evidence type="ECO:0008006" key="4">
    <source>
        <dbReference type="Google" id="ProtNLM"/>
    </source>
</evidence>
<dbReference type="Proteomes" id="UP000547674">
    <property type="component" value="Unassembled WGS sequence"/>
</dbReference>
<dbReference type="AlphaFoldDB" id="A0A7Y2H1S4"/>
<dbReference type="Gene3D" id="1.25.40.10">
    <property type="entry name" value="Tetratricopeptide repeat domain"/>
    <property type="match status" value="2"/>
</dbReference>
<gene>
    <name evidence="2" type="ORF">HKN21_04245</name>
</gene>
<proteinExistence type="predicted"/>
<name>A0A7Y2H1S4_UNCEI</name>
<dbReference type="EMBL" id="JABDJR010000157">
    <property type="protein sequence ID" value="NNF05948.1"/>
    <property type="molecule type" value="Genomic_DNA"/>
</dbReference>
<accession>A0A7Y2H1S4</accession>
<dbReference type="SUPFAM" id="SSF48452">
    <property type="entry name" value="TPR-like"/>
    <property type="match status" value="1"/>
</dbReference>
<organism evidence="2 3">
    <name type="scientific">Eiseniibacteriota bacterium</name>
    <dbReference type="NCBI Taxonomy" id="2212470"/>
    <lineage>
        <taxon>Bacteria</taxon>
        <taxon>Candidatus Eiseniibacteriota</taxon>
    </lineage>
</organism>
<comment type="caution">
    <text evidence="2">The sequence shown here is derived from an EMBL/GenBank/DDBJ whole genome shotgun (WGS) entry which is preliminary data.</text>
</comment>
<reference evidence="2 3" key="1">
    <citation type="submission" date="2020-03" db="EMBL/GenBank/DDBJ databases">
        <title>Metabolic flexibility allows generalist bacteria to become dominant in a frequently disturbed ecosystem.</title>
        <authorList>
            <person name="Chen Y.-J."/>
            <person name="Leung P.M."/>
            <person name="Bay S.K."/>
            <person name="Hugenholtz P."/>
            <person name="Kessler A.J."/>
            <person name="Shelley G."/>
            <person name="Waite D.W."/>
            <person name="Cook P.L."/>
            <person name="Greening C."/>
        </authorList>
    </citation>
    <scope>NUCLEOTIDE SEQUENCE [LARGE SCALE GENOMIC DNA]</scope>
    <source>
        <strain evidence="2">SS_bin_28</strain>
    </source>
</reference>
<feature type="chain" id="PRO_5031524085" description="Tetratricopeptide repeat protein" evidence="1">
    <location>
        <begin position="27"/>
        <end position="461"/>
    </location>
</feature>
<dbReference type="InterPro" id="IPR011990">
    <property type="entry name" value="TPR-like_helical_dom_sf"/>
</dbReference>
<feature type="signal peptide" evidence="1">
    <location>
        <begin position="1"/>
        <end position="26"/>
    </location>
</feature>
<evidence type="ECO:0000256" key="1">
    <source>
        <dbReference type="SAM" id="SignalP"/>
    </source>
</evidence>
<evidence type="ECO:0000313" key="2">
    <source>
        <dbReference type="EMBL" id="NNF05948.1"/>
    </source>
</evidence>
<evidence type="ECO:0000313" key="3">
    <source>
        <dbReference type="Proteomes" id="UP000547674"/>
    </source>
</evidence>